<dbReference type="InterPro" id="IPR012135">
    <property type="entry name" value="Dihydroorotate_DH_1_2"/>
</dbReference>
<reference evidence="9" key="2">
    <citation type="submission" date="2021-10" db="EMBL/GenBank/DDBJ databases">
        <title>Phylogenomics reveals ancestral predisposition of the termite-cultivated fungus Termitomyces towards a domesticated lifestyle.</title>
        <authorList>
            <person name="Auxier B."/>
            <person name="Grum-Grzhimaylo A."/>
            <person name="Cardenas M.E."/>
            <person name="Lodge J.D."/>
            <person name="Laessoe T."/>
            <person name="Pedersen O."/>
            <person name="Smith M.E."/>
            <person name="Kuyper T.W."/>
            <person name="Franco-Molano E.A."/>
            <person name="Baroni T.J."/>
            <person name="Aanen D.K."/>
        </authorList>
    </citation>
    <scope>NUCLEOTIDE SEQUENCE</scope>
    <source>
        <strain evidence="9">D49</strain>
    </source>
</reference>
<reference evidence="9" key="1">
    <citation type="submission" date="2021-02" db="EMBL/GenBank/DDBJ databases">
        <authorList>
            <person name="Nieuwenhuis M."/>
            <person name="Van De Peppel L.J.J."/>
        </authorList>
    </citation>
    <scope>NUCLEOTIDE SEQUENCE</scope>
    <source>
        <strain evidence="9">D49</strain>
    </source>
</reference>
<evidence type="ECO:0000256" key="1">
    <source>
        <dbReference type="ARBA" id="ARBA00001917"/>
    </source>
</evidence>
<keyword evidence="3" id="KW-0285">Flavoprotein</keyword>
<organism evidence="9 10">
    <name type="scientific">Sphagnurus paluster</name>
    <dbReference type="NCBI Taxonomy" id="117069"/>
    <lineage>
        <taxon>Eukaryota</taxon>
        <taxon>Fungi</taxon>
        <taxon>Dikarya</taxon>
        <taxon>Basidiomycota</taxon>
        <taxon>Agaricomycotina</taxon>
        <taxon>Agaricomycetes</taxon>
        <taxon>Agaricomycetidae</taxon>
        <taxon>Agaricales</taxon>
        <taxon>Tricholomatineae</taxon>
        <taxon>Lyophyllaceae</taxon>
        <taxon>Sphagnurus</taxon>
    </lineage>
</organism>
<keyword evidence="10" id="KW-1185">Reference proteome</keyword>
<dbReference type="PIRSF" id="PIRSF000164">
    <property type="entry name" value="DHO_oxidase"/>
    <property type="match status" value="1"/>
</dbReference>
<evidence type="ECO:0000256" key="4">
    <source>
        <dbReference type="ARBA" id="ARBA00022643"/>
    </source>
</evidence>
<dbReference type="Gene3D" id="2.30.26.10">
    <property type="entry name" value="Dihydroorotate Dehydrogenase A, chain A, domain 2"/>
    <property type="match status" value="1"/>
</dbReference>
<evidence type="ECO:0000256" key="5">
    <source>
        <dbReference type="ARBA" id="ARBA00022975"/>
    </source>
</evidence>
<comment type="cofactor">
    <cofactor evidence="1">
        <name>FMN</name>
        <dbReference type="ChEBI" id="CHEBI:58210"/>
    </cofactor>
</comment>
<dbReference type="Gene3D" id="3.20.20.70">
    <property type="entry name" value="Aldolase class I"/>
    <property type="match status" value="1"/>
</dbReference>
<gene>
    <name evidence="9" type="ORF">H0H81_000368</name>
</gene>
<feature type="domain" description="Dihydroorotate dehydrogenase catalytic" evidence="8">
    <location>
        <begin position="3"/>
        <end position="188"/>
    </location>
</feature>
<dbReference type="InterPro" id="IPR005720">
    <property type="entry name" value="Dihydroorotate_DH_cat"/>
</dbReference>
<evidence type="ECO:0000256" key="6">
    <source>
        <dbReference type="ARBA" id="ARBA00023002"/>
    </source>
</evidence>
<dbReference type="Proteomes" id="UP000717328">
    <property type="component" value="Unassembled WGS sequence"/>
</dbReference>
<dbReference type="GO" id="GO:0006222">
    <property type="term" value="P:UMP biosynthetic process"/>
    <property type="evidence" value="ECO:0007669"/>
    <property type="project" value="InterPro"/>
</dbReference>
<dbReference type="PANTHER" id="PTHR48109:SF1">
    <property type="entry name" value="DIHYDROOROTATE DEHYDROGENASE (FUMARATE)"/>
    <property type="match status" value="1"/>
</dbReference>
<comment type="pathway">
    <text evidence="2">Pyrimidine metabolism; UMP biosynthesis via de novo pathway.</text>
</comment>
<keyword evidence="6" id="KW-0560">Oxidoreductase</keyword>
<evidence type="ECO:0000256" key="3">
    <source>
        <dbReference type="ARBA" id="ARBA00022630"/>
    </source>
</evidence>
<comment type="caution">
    <text evidence="9">The sequence shown here is derived from an EMBL/GenBank/DDBJ whole genome shotgun (WGS) entry which is preliminary data.</text>
</comment>
<evidence type="ECO:0000313" key="9">
    <source>
        <dbReference type="EMBL" id="KAG5634908.1"/>
    </source>
</evidence>
<dbReference type="PANTHER" id="PTHR48109">
    <property type="entry name" value="DIHYDROOROTATE DEHYDROGENASE (QUINONE), MITOCHONDRIAL-RELATED"/>
    <property type="match status" value="1"/>
</dbReference>
<dbReference type="Pfam" id="PF01180">
    <property type="entry name" value="DHO_dh"/>
    <property type="match status" value="1"/>
</dbReference>
<protein>
    <recommendedName>
        <fullName evidence="7">Dihydroorotate oxidase</fullName>
    </recommendedName>
</protein>
<evidence type="ECO:0000259" key="8">
    <source>
        <dbReference type="Pfam" id="PF01180"/>
    </source>
</evidence>
<dbReference type="InterPro" id="IPR050074">
    <property type="entry name" value="DHO_dehydrogenase"/>
</dbReference>
<keyword evidence="5" id="KW-0665">Pyrimidine biosynthesis</keyword>
<dbReference type="OrthoDB" id="14784at2759"/>
<evidence type="ECO:0000313" key="10">
    <source>
        <dbReference type="Proteomes" id="UP000717328"/>
    </source>
</evidence>
<dbReference type="InterPro" id="IPR013785">
    <property type="entry name" value="Aldolase_TIM"/>
</dbReference>
<dbReference type="AlphaFoldDB" id="A0A9P7FRG5"/>
<keyword evidence="4" id="KW-0288">FMN</keyword>
<dbReference type="SUPFAM" id="SSF51395">
    <property type="entry name" value="FMN-linked oxidoreductases"/>
    <property type="match status" value="1"/>
</dbReference>
<dbReference type="GO" id="GO:0005737">
    <property type="term" value="C:cytoplasm"/>
    <property type="evidence" value="ECO:0007669"/>
    <property type="project" value="InterPro"/>
</dbReference>
<name>A0A9P7FRG5_9AGAR</name>
<dbReference type="InterPro" id="IPR023359">
    <property type="entry name" value="Dihydro_DH_chainA_dom2"/>
</dbReference>
<evidence type="ECO:0000256" key="7">
    <source>
        <dbReference type="ARBA" id="ARBA00031623"/>
    </source>
</evidence>
<dbReference type="GO" id="GO:0004152">
    <property type="term" value="F:dihydroorotate dehydrogenase activity"/>
    <property type="evidence" value="ECO:0007669"/>
    <property type="project" value="InterPro"/>
</dbReference>
<evidence type="ECO:0000256" key="2">
    <source>
        <dbReference type="ARBA" id="ARBA00004725"/>
    </source>
</evidence>
<proteinExistence type="predicted"/>
<dbReference type="EMBL" id="JABCKI010006237">
    <property type="protein sequence ID" value="KAG5634908.1"/>
    <property type="molecule type" value="Genomic_DNA"/>
</dbReference>
<sequence>MVKINTLNISPPLINSSCAWASDLAQLTALYESPFTGAVTTRTATLDGFQEGPSHTVAFTTAESLASINSYGYSPHPLTQYLTWIKALLTQPGPTKPFIISITSSSAPTLRTMVAAIQTLRTELGASLAPAIAIELNTSCPNIPGAPPTAYAISALRPLLAVLCEAHTHDPSLTLGLKLPPFVHRAQFVALLDGLVDLCPPDSDACPFAFFTCTNTLGNSLLFADQCTPPDRDNATTLEHEPKSEPNFAVPTALGGLAGEPLHALALGNVYTFAQLLQAPEYARLRGVALVGVGGVTSRAAAERMRRAGACVVGCATFFGREGVRAFEILSQG</sequence>
<dbReference type="GO" id="GO:0006207">
    <property type="term" value="P:'de novo' pyrimidine nucleobase biosynthetic process"/>
    <property type="evidence" value="ECO:0007669"/>
    <property type="project" value="TreeGrafter"/>
</dbReference>
<accession>A0A9P7FRG5</accession>